<name>A0A7S0EAC7_9EUKA</name>
<gene>
    <name evidence="1" type="ORF">PANT1444_LOCUS5486</name>
</gene>
<reference evidence="1" key="1">
    <citation type="submission" date="2021-01" db="EMBL/GenBank/DDBJ databases">
        <authorList>
            <person name="Corre E."/>
            <person name="Pelletier E."/>
            <person name="Niang G."/>
            <person name="Scheremetjew M."/>
            <person name="Finn R."/>
            <person name="Kale V."/>
            <person name="Holt S."/>
            <person name="Cochrane G."/>
            <person name="Meng A."/>
            <person name="Brown T."/>
            <person name="Cohen L."/>
        </authorList>
    </citation>
    <scope>NUCLEOTIDE SEQUENCE</scope>
    <source>
        <strain evidence="1">CCMP1374</strain>
    </source>
</reference>
<protein>
    <submittedName>
        <fullName evidence="1">Uncharacterized protein</fullName>
    </submittedName>
</protein>
<evidence type="ECO:0000313" key="1">
    <source>
        <dbReference type="EMBL" id="CAD8478027.1"/>
    </source>
</evidence>
<dbReference type="EMBL" id="HBEP01009749">
    <property type="protein sequence ID" value="CAD8478027.1"/>
    <property type="molecule type" value="Transcribed_RNA"/>
</dbReference>
<sequence length="218" mass="24014">MPREVEEPPPTPRRSLFFCCCGSAVDDLAQEVQLQVKAARAPPPLELQHGYANEENEKRGMAAPKFGTFEVVNKNRQGEIIGVLVATNAEELVANRRDPNGYVGTHLYLLPEQTVMHGTFDEDSSMQQVALFYGCKYRTLEKAQAGTLRDNFEFVKVYQSSCRGKNVLLKYKKGDLEPQRGASEGLVGKVIGKKSSVGGGIDMKTNIDELQLIHPSAG</sequence>
<proteinExistence type="predicted"/>
<accession>A0A7S0EAC7</accession>
<dbReference type="AlphaFoldDB" id="A0A7S0EAC7"/>
<organism evidence="1">
    <name type="scientific">Phaeocystis antarctica</name>
    <dbReference type="NCBI Taxonomy" id="33657"/>
    <lineage>
        <taxon>Eukaryota</taxon>
        <taxon>Haptista</taxon>
        <taxon>Haptophyta</taxon>
        <taxon>Prymnesiophyceae</taxon>
        <taxon>Phaeocystales</taxon>
        <taxon>Phaeocystaceae</taxon>
        <taxon>Phaeocystis</taxon>
    </lineage>
</organism>